<comment type="caution">
    <text evidence="1">The sequence shown here is derived from an EMBL/GenBank/DDBJ whole genome shotgun (WGS) entry which is preliminary data.</text>
</comment>
<sequence>MLRLMTTWNWNAVDINFDYVVNLANTLTNNKEEFELISTSYTPVLRYQLESQNLNSAKVWSLYDELQGITIKNGQPITLADIVLPENAEIIYTPFGINVYYLDQIYARLVPYNDAILCQVIYFANGKQDVIDYYDDRGFLSRRDLLATPNGAAQSFYFNQQGQLMLSEDATKKGNRITIYPVAYSKFKHKSYATLQEILLEVFDKYAHSMREPFIVTVDAVTPTEFIQKVSLKYPIIPYLEQATLNAIVADTLTKQLRELLVVAKYVVIPEQETFKKLIATIKSQKLAIDLKKIKVITPYSIQLDLGLSNTLVETNILVNATKKTAAETIKIIKSILELMLKDTDLTLIMSVENSTDTQLMMTSIKEYLNSKLAINDDNPDLGLIEEYVLAKQANKPNPDLLKAIRELEKKNPIDYNNMVKLVQTLHNISFEKKLNKDKWHQLILKARIYVDLNNNMDLYPAMQAIETGIPLLLAKKVEFLHEPNNGAIAQTLKQLNHYLDKYVYELDIWNDTLVYDVKLGSAYSDANLITKWKEVGYGKGKAKS</sequence>
<dbReference type="GO" id="GO:0015031">
    <property type="term" value="P:protein transport"/>
    <property type="evidence" value="ECO:0007669"/>
    <property type="project" value="InterPro"/>
</dbReference>
<keyword evidence="2" id="KW-1185">Reference proteome</keyword>
<reference evidence="1 2" key="1">
    <citation type="submission" date="2020-04" db="EMBL/GenBank/DDBJ databases">
        <title>MicrobeNet Type strains.</title>
        <authorList>
            <person name="Nicholson A.C."/>
        </authorList>
    </citation>
    <scope>NUCLEOTIDE SEQUENCE [LARGE SCALE GENOMIC DNA]</scope>
    <source>
        <strain evidence="1 2">CCUG 61472</strain>
    </source>
</reference>
<dbReference type="NCBIfam" id="TIGR03713">
    <property type="entry name" value="acc_sec_asp1"/>
    <property type="match status" value="1"/>
</dbReference>
<dbReference type="InterPro" id="IPR022372">
    <property type="entry name" value="Accessory_SS_Asp1"/>
</dbReference>
<gene>
    <name evidence="1" type="primary">asp1</name>
    <name evidence="1" type="ORF">HF964_02975</name>
</gene>
<dbReference type="Proteomes" id="UP000549765">
    <property type="component" value="Unassembled WGS sequence"/>
</dbReference>
<evidence type="ECO:0000313" key="2">
    <source>
        <dbReference type="Proteomes" id="UP000549765"/>
    </source>
</evidence>
<dbReference type="Pfam" id="PF16993">
    <property type="entry name" value="Asp1"/>
    <property type="match status" value="1"/>
</dbReference>
<organism evidence="1 2">
    <name type="scientific">Periweissella fabalis</name>
    <dbReference type="NCBI Taxonomy" id="1070421"/>
    <lineage>
        <taxon>Bacteria</taxon>
        <taxon>Bacillati</taxon>
        <taxon>Bacillota</taxon>
        <taxon>Bacilli</taxon>
        <taxon>Lactobacillales</taxon>
        <taxon>Lactobacillaceae</taxon>
        <taxon>Periweissella</taxon>
    </lineage>
</organism>
<dbReference type="EMBL" id="JAAXPN010000001">
    <property type="protein sequence ID" value="NKZ23774.1"/>
    <property type="molecule type" value="Genomic_DNA"/>
</dbReference>
<name>A0A7X6N369_9LACO</name>
<evidence type="ECO:0000313" key="1">
    <source>
        <dbReference type="EMBL" id="NKZ23774.1"/>
    </source>
</evidence>
<protein>
    <submittedName>
        <fullName evidence="1">Accessory Sec system protein Asp1</fullName>
    </submittedName>
</protein>
<accession>A0A7X6N369</accession>
<proteinExistence type="predicted"/>
<dbReference type="AlphaFoldDB" id="A0A7X6N369"/>